<sequence length="98" mass="10865">MNCYKKIFLWSDDTGDANQATVDESKDVYDEVASSFPAPHIILSHSVFNSTVNDVLPYGVTALKERGFQLVSVNACMGEQAESPYEWVGEPQSGNWQC</sequence>
<evidence type="ECO:0000313" key="2">
    <source>
        <dbReference type="Proteomes" id="UP001243375"/>
    </source>
</evidence>
<evidence type="ECO:0000313" key="1">
    <source>
        <dbReference type="EMBL" id="KAJ9113021.1"/>
    </source>
</evidence>
<protein>
    <submittedName>
        <fullName evidence="1">Uncharacterized protein</fullName>
    </submittedName>
</protein>
<comment type="caution">
    <text evidence="1">The sequence shown here is derived from an EMBL/GenBank/DDBJ whole genome shotgun (WGS) entry which is preliminary data.</text>
</comment>
<dbReference type="Proteomes" id="UP001243375">
    <property type="component" value="Unassembled WGS sequence"/>
</dbReference>
<gene>
    <name evidence="1" type="ORF">QFC22_006117</name>
</gene>
<reference evidence="1" key="1">
    <citation type="submission" date="2023-04" db="EMBL/GenBank/DDBJ databases">
        <title>Draft Genome sequencing of Naganishia species isolated from polar environments using Oxford Nanopore Technology.</title>
        <authorList>
            <person name="Leo P."/>
            <person name="Venkateswaran K."/>
        </authorList>
    </citation>
    <scope>NUCLEOTIDE SEQUENCE</scope>
    <source>
        <strain evidence="1">MNA-CCFEE 5425</strain>
    </source>
</reference>
<keyword evidence="2" id="KW-1185">Reference proteome</keyword>
<organism evidence="1 2">
    <name type="scientific">Naganishia vaughanmartiniae</name>
    <dbReference type="NCBI Taxonomy" id="1424756"/>
    <lineage>
        <taxon>Eukaryota</taxon>
        <taxon>Fungi</taxon>
        <taxon>Dikarya</taxon>
        <taxon>Basidiomycota</taxon>
        <taxon>Agaricomycotina</taxon>
        <taxon>Tremellomycetes</taxon>
        <taxon>Filobasidiales</taxon>
        <taxon>Filobasidiaceae</taxon>
        <taxon>Naganishia</taxon>
    </lineage>
</organism>
<accession>A0ACC2WQD0</accession>
<proteinExistence type="predicted"/>
<dbReference type="EMBL" id="JASBWU010000023">
    <property type="protein sequence ID" value="KAJ9113021.1"/>
    <property type="molecule type" value="Genomic_DNA"/>
</dbReference>
<name>A0ACC2WQD0_9TREE</name>